<gene>
    <name evidence="2" type="primary">ybbJ</name>
    <name evidence="2" type="ORF">GCM10010984_11970</name>
    <name evidence="3" type="ORF">SAMN05443634_11073</name>
</gene>
<dbReference type="InterPro" id="IPR000182">
    <property type="entry name" value="GNAT_dom"/>
</dbReference>
<reference evidence="4" key="2">
    <citation type="submission" date="2016-11" db="EMBL/GenBank/DDBJ databases">
        <authorList>
            <person name="Varghese N."/>
            <person name="Submissions S."/>
        </authorList>
    </citation>
    <scope>NUCLEOTIDE SEQUENCE [LARGE SCALE GENOMIC DNA]</scope>
    <source>
        <strain evidence="4">DSM 27989</strain>
    </source>
</reference>
<reference evidence="5" key="4">
    <citation type="journal article" date="2019" name="Int. J. Syst. Evol. Microbiol.">
        <title>The Global Catalogue of Microorganisms (GCM) 10K type strain sequencing project: providing services to taxonomists for standard genome sequencing and annotation.</title>
        <authorList>
            <consortium name="The Broad Institute Genomics Platform"/>
            <consortium name="The Broad Institute Genome Sequencing Center for Infectious Disease"/>
            <person name="Wu L."/>
            <person name="Ma J."/>
        </authorList>
    </citation>
    <scope>NUCLEOTIDE SEQUENCE [LARGE SCALE GENOMIC DNA]</scope>
    <source>
        <strain evidence="5">CGMCC 1.12707</strain>
    </source>
</reference>
<reference evidence="2" key="1">
    <citation type="journal article" date="2014" name="Int. J. Syst. Evol. Microbiol.">
        <title>Complete genome of a new Firmicutes species belonging to the dominant human colonic microbiota ('Ruminococcus bicirculans') reveals two chromosomes and a selective capacity to utilize plant glucans.</title>
        <authorList>
            <consortium name="NISC Comparative Sequencing Program"/>
            <person name="Wegmann U."/>
            <person name="Louis P."/>
            <person name="Goesmann A."/>
            <person name="Henrissat B."/>
            <person name="Duncan S.H."/>
            <person name="Flint H.J."/>
        </authorList>
    </citation>
    <scope>NUCLEOTIDE SEQUENCE</scope>
    <source>
        <strain evidence="2">CGMCC 1.12707</strain>
    </source>
</reference>
<keyword evidence="5" id="KW-1185">Reference proteome</keyword>
<dbReference type="PROSITE" id="PS51186">
    <property type="entry name" value="GNAT"/>
    <property type="match status" value="1"/>
</dbReference>
<protein>
    <submittedName>
        <fullName evidence="2">N-acetyltransferase YbbJ</fullName>
    </submittedName>
    <submittedName>
        <fullName evidence="3">Protein N-acetyltransferase, RimJ/RimL family</fullName>
    </submittedName>
</protein>
<evidence type="ECO:0000313" key="5">
    <source>
        <dbReference type="Proteomes" id="UP000650994"/>
    </source>
</evidence>
<name>A0A1M7B7N9_9FLAO</name>
<evidence type="ECO:0000259" key="1">
    <source>
        <dbReference type="PROSITE" id="PS51186"/>
    </source>
</evidence>
<dbReference type="EMBL" id="BMFL01000007">
    <property type="protein sequence ID" value="GGE96061.1"/>
    <property type="molecule type" value="Genomic_DNA"/>
</dbReference>
<proteinExistence type="predicted"/>
<dbReference type="OrthoDB" id="66776at2"/>
<evidence type="ECO:0000313" key="4">
    <source>
        <dbReference type="Proteomes" id="UP000184120"/>
    </source>
</evidence>
<evidence type="ECO:0000313" key="3">
    <source>
        <dbReference type="EMBL" id="SHL50944.1"/>
    </source>
</evidence>
<evidence type="ECO:0000313" key="2">
    <source>
        <dbReference type="EMBL" id="GGE96061.1"/>
    </source>
</evidence>
<dbReference type="Proteomes" id="UP000184120">
    <property type="component" value="Unassembled WGS sequence"/>
</dbReference>
<keyword evidence="3" id="KW-0808">Transferase</keyword>
<feature type="domain" description="N-acetyltransferase" evidence="1">
    <location>
        <begin position="4"/>
        <end position="160"/>
    </location>
</feature>
<organism evidence="3 4">
    <name type="scientific">Chishuiella changwenlii</name>
    <dbReference type="NCBI Taxonomy" id="1434701"/>
    <lineage>
        <taxon>Bacteria</taxon>
        <taxon>Pseudomonadati</taxon>
        <taxon>Bacteroidota</taxon>
        <taxon>Flavobacteriia</taxon>
        <taxon>Flavobacteriales</taxon>
        <taxon>Weeksellaceae</taxon>
        <taxon>Chishuiella</taxon>
    </lineage>
</organism>
<dbReference type="Proteomes" id="UP000650994">
    <property type="component" value="Unassembled WGS sequence"/>
</dbReference>
<dbReference type="InterPro" id="IPR016181">
    <property type="entry name" value="Acyl_CoA_acyltransferase"/>
</dbReference>
<accession>A0A1M7B7N9</accession>
<dbReference type="AlphaFoldDB" id="A0A1M7B7N9"/>
<dbReference type="Pfam" id="PF00583">
    <property type="entry name" value="Acetyltransf_1"/>
    <property type="match status" value="1"/>
</dbReference>
<dbReference type="CDD" id="cd04301">
    <property type="entry name" value="NAT_SF"/>
    <property type="match status" value="1"/>
</dbReference>
<dbReference type="GO" id="GO:0016747">
    <property type="term" value="F:acyltransferase activity, transferring groups other than amino-acyl groups"/>
    <property type="evidence" value="ECO:0007669"/>
    <property type="project" value="InterPro"/>
</dbReference>
<dbReference type="EMBL" id="FRBH01000010">
    <property type="protein sequence ID" value="SHL50944.1"/>
    <property type="molecule type" value="Genomic_DNA"/>
</dbReference>
<dbReference type="Gene3D" id="3.40.630.30">
    <property type="match status" value="1"/>
</dbReference>
<dbReference type="SUPFAM" id="SSF55729">
    <property type="entry name" value="Acyl-CoA N-acyltransferases (Nat)"/>
    <property type="match status" value="1"/>
</dbReference>
<reference evidence="2" key="5">
    <citation type="submission" date="2024-05" db="EMBL/GenBank/DDBJ databases">
        <authorList>
            <person name="Sun Q."/>
            <person name="Zhou Y."/>
        </authorList>
    </citation>
    <scope>NUCLEOTIDE SEQUENCE</scope>
    <source>
        <strain evidence="2">CGMCC 1.12707</strain>
    </source>
</reference>
<reference evidence="3" key="3">
    <citation type="submission" date="2016-11" db="EMBL/GenBank/DDBJ databases">
        <authorList>
            <person name="Jaros S."/>
            <person name="Januszkiewicz K."/>
            <person name="Wedrychowicz H."/>
        </authorList>
    </citation>
    <scope>NUCLEOTIDE SEQUENCE [LARGE SCALE GENOMIC DNA]</scope>
    <source>
        <strain evidence="3">DSM 27989</strain>
    </source>
</reference>
<dbReference type="RefSeq" id="WP_072933303.1">
    <property type="nucleotide sequence ID" value="NZ_BMFL01000007.1"/>
</dbReference>
<dbReference type="STRING" id="1434701.SAMN05443634_11073"/>
<sequence length="160" mass="18688">MAKLQLRFYQQKHYNDLVSYSLPEEQLYFTALPLQVFERLEQREDDFAKAVTILLDEKPIGFFVLDFGEDKMDLTNNENSLLLRSLSINPKYQGEGYGKSAMLLMDSFVKENYPIVEELVLAVNFKNKSAYNLYLKVGYIDDGSVREMEKGKQHLLRKKL</sequence>